<sequence length="471" mass="51582">MDGGQILVSKQGGGLKKVAMAENGELGGDIVHDLATSAATGRLGFGNPYPLIMRTVDNLMQTNGHKMFHYHAAEVQGYAMSELAKLHPNTQQVGNKEIRVHTRHSGSEINTTAIEIVCAHAAKKQHTYDSPKAAQLLKQNNLEIRENEDPERKKKRVNMLKQSELKGFITVPKVFAVDKTWAGGYSGAAVEGSGFKVDEHSNLHTGGEAWVKRVLPTFTAKNREKILTILSKAITAGECAGLIVEPDVNVDGGMHPVDQTLLAEVRKLLEPQELPIIADCMQTTGSVGGSYFGEGPTKTLADYPHLIITNAKAAAIDPYAFALIPAHIDDSTTEMSHLSTPTNEGPHLQALVIAHMVQDPRFQAKVQHDSQKMEEIAQEYGMTDRLRGKGMNRAWVVEDADRAQNYLYLHYGILLGKASGVLRDQRSLTEFSETHELLTRIICEGLQKLEKGEISPEEEKILKKMNSGGGL</sequence>
<reference evidence="2 3" key="1">
    <citation type="submission" date="2017-09" db="EMBL/GenBank/DDBJ databases">
        <title>Depth-based differentiation of microbial function through sediment-hosted aquifers and enrichment of novel symbionts in the deep terrestrial subsurface.</title>
        <authorList>
            <person name="Probst A.J."/>
            <person name="Ladd B."/>
            <person name="Jarett J.K."/>
            <person name="Geller-Mcgrath D.E."/>
            <person name="Sieber C.M."/>
            <person name="Emerson J.B."/>
            <person name="Anantharaman K."/>
            <person name="Thomas B.C."/>
            <person name="Malmstrom R."/>
            <person name="Stieglmeier M."/>
            <person name="Klingl A."/>
            <person name="Woyke T."/>
            <person name="Ryan C.M."/>
            <person name="Banfield J.F."/>
        </authorList>
    </citation>
    <scope>NUCLEOTIDE SEQUENCE [LARGE SCALE GENOMIC DNA]</scope>
    <source>
        <strain evidence="2">CG11_big_fil_rev_8_21_14_0_20_37_16</strain>
    </source>
</reference>
<dbReference type="Gene3D" id="3.40.640.10">
    <property type="entry name" value="Type I PLP-dependent aspartate aminotransferase-like (Major domain)"/>
    <property type="match status" value="1"/>
</dbReference>
<dbReference type="InterPro" id="IPR015424">
    <property type="entry name" value="PyrdxlP-dep_Trfase"/>
</dbReference>
<dbReference type="SUPFAM" id="SSF53383">
    <property type="entry name" value="PLP-dependent transferases"/>
    <property type="match status" value="1"/>
</dbReference>
<proteinExistence type="inferred from homology"/>
<dbReference type="Proteomes" id="UP000229497">
    <property type="component" value="Unassembled WGS sequence"/>
</dbReference>
<evidence type="ECO:0000313" key="2">
    <source>
        <dbReference type="EMBL" id="PIQ71564.1"/>
    </source>
</evidence>
<gene>
    <name evidence="2" type="ORF">COV87_02600</name>
</gene>
<organism evidence="2 3">
    <name type="scientific">Candidatus Roizmanbacteria bacterium CG11_big_fil_rev_8_21_14_0_20_37_16</name>
    <dbReference type="NCBI Taxonomy" id="1974857"/>
    <lineage>
        <taxon>Bacteria</taxon>
        <taxon>Candidatus Roizmaniibacteriota</taxon>
    </lineage>
</organism>
<evidence type="ECO:0000313" key="3">
    <source>
        <dbReference type="Proteomes" id="UP000229497"/>
    </source>
</evidence>
<accession>A0A2H0KMF8</accession>
<comment type="similarity">
    <text evidence="1">Belongs to the class-III pyridoxal-phosphate-dependent aminotransferase family.</text>
</comment>
<dbReference type="InterPro" id="IPR005814">
    <property type="entry name" value="Aminotrans_3"/>
</dbReference>
<dbReference type="GO" id="GO:0008483">
    <property type="term" value="F:transaminase activity"/>
    <property type="evidence" value="ECO:0007669"/>
    <property type="project" value="InterPro"/>
</dbReference>
<dbReference type="GO" id="GO:0030170">
    <property type="term" value="F:pyridoxal phosphate binding"/>
    <property type="evidence" value="ECO:0007669"/>
    <property type="project" value="InterPro"/>
</dbReference>
<evidence type="ECO:0008006" key="4">
    <source>
        <dbReference type="Google" id="ProtNLM"/>
    </source>
</evidence>
<keyword evidence="1" id="KW-0663">Pyridoxal phosphate</keyword>
<dbReference type="AlphaFoldDB" id="A0A2H0KMF8"/>
<protein>
    <recommendedName>
        <fullName evidence="4">Aminotransferase class III</fullName>
    </recommendedName>
</protein>
<comment type="caution">
    <text evidence="2">The sequence shown here is derived from an EMBL/GenBank/DDBJ whole genome shotgun (WGS) entry which is preliminary data.</text>
</comment>
<evidence type="ECO:0000256" key="1">
    <source>
        <dbReference type="RuleBase" id="RU003560"/>
    </source>
</evidence>
<dbReference type="EMBL" id="PCVK01000076">
    <property type="protein sequence ID" value="PIQ71564.1"/>
    <property type="molecule type" value="Genomic_DNA"/>
</dbReference>
<dbReference type="Pfam" id="PF00202">
    <property type="entry name" value="Aminotran_3"/>
    <property type="match status" value="1"/>
</dbReference>
<dbReference type="InterPro" id="IPR015421">
    <property type="entry name" value="PyrdxlP-dep_Trfase_major"/>
</dbReference>
<name>A0A2H0KMF8_9BACT</name>